<dbReference type="PROSITE" id="PS50011">
    <property type="entry name" value="PROTEIN_KINASE_DOM"/>
    <property type="match status" value="1"/>
</dbReference>
<dbReference type="GO" id="GO:0005524">
    <property type="term" value="F:ATP binding"/>
    <property type="evidence" value="ECO:0007669"/>
    <property type="project" value="UniProtKB-KW"/>
</dbReference>
<dbReference type="AlphaFoldDB" id="G0U9U8"/>
<evidence type="ECO:0000256" key="5">
    <source>
        <dbReference type="ARBA" id="ARBA00022840"/>
    </source>
</evidence>
<dbReference type="SUPFAM" id="SSF56112">
    <property type="entry name" value="Protein kinase-like (PK-like)"/>
    <property type="match status" value="1"/>
</dbReference>
<keyword evidence="1" id="KW-0723">Serine/threonine-protein kinase</keyword>
<dbReference type="InterPro" id="IPR000719">
    <property type="entry name" value="Prot_kinase_dom"/>
</dbReference>
<feature type="region of interest" description="Disordered" evidence="6">
    <location>
        <begin position="381"/>
        <end position="407"/>
    </location>
</feature>
<feature type="compositionally biased region" description="Polar residues" evidence="6">
    <location>
        <begin position="262"/>
        <end position="276"/>
    </location>
</feature>
<dbReference type="SMART" id="SM00220">
    <property type="entry name" value="S_TKc"/>
    <property type="match status" value="1"/>
</dbReference>
<evidence type="ECO:0000313" key="8">
    <source>
        <dbReference type="EMBL" id="CCC52579.1"/>
    </source>
</evidence>
<dbReference type="Pfam" id="PF00069">
    <property type="entry name" value="Pkinase"/>
    <property type="match status" value="2"/>
</dbReference>
<feature type="region of interest" description="Disordered" evidence="6">
    <location>
        <begin position="219"/>
        <end position="285"/>
    </location>
</feature>
<dbReference type="InterPro" id="IPR008271">
    <property type="entry name" value="Ser/Thr_kinase_AS"/>
</dbReference>
<evidence type="ECO:0000256" key="2">
    <source>
        <dbReference type="ARBA" id="ARBA00022679"/>
    </source>
</evidence>
<dbReference type="EMBL" id="HE573027">
    <property type="protein sequence ID" value="CCC52579.1"/>
    <property type="molecule type" value="Genomic_DNA"/>
</dbReference>
<keyword evidence="2 8" id="KW-0808">Transferase</keyword>
<dbReference type="OMA" id="QCILVME"/>
<organism evidence="8">
    <name type="scientific">Trypanosoma vivax (strain Y486)</name>
    <dbReference type="NCBI Taxonomy" id="1055687"/>
    <lineage>
        <taxon>Eukaryota</taxon>
        <taxon>Discoba</taxon>
        <taxon>Euglenozoa</taxon>
        <taxon>Kinetoplastea</taxon>
        <taxon>Metakinetoplastina</taxon>
        <taxon>Trypanosomatida</taxon>
        <taxon>Trypanosomatidae</taxon>
        <taxon>Trypanosoma</taxon>
        <taxon>Duttonella</taxon>
    </lineage>
</organism>
<dbReference type="PROSITE" id="PS00108">
    <property type="entry name" value="PROTEIN_KINASE_ST"/>
    <property type="match status" value="1"/>
</dbReference>
<evidence type="ECO:0000256" key="1">
    <source>
        <dbReference type="ARBA" id="ARBA00022527"/>
    </source>
</evidence>
<proteinExistence type="predicted"/>
<dbReference type="VEuPathDB" id="TriTrypDB:TvY486_1100640"/>
<keyword evidence="3" id="KW-0547">Nucleotide-binding</keyword>
<dbReference type="GO" id="GO:0004674">
    <property type="term" value="F:protein serine/threonine kinase activity"/>
    <property type="evidence" value="ECO:0007669"/>
    <property type="project" value="UniProtKB-KW"/>
</dbReference>
<keyword evidence="4" id="KW-0418">Kinase</keyword>
<dbReference type="Gene3D" id="3.30.200.20">
    <property type="entry name" value="Phosphorylase Kinase, domain 1"/>
    <property type="match status" value="2"/>
</dbReference>
<name>G0U9U8_TRYVY</name>
<sequence length="595" mass="66070">MPPGASPVLGSIGCTMSNDTIQRERCSKGGVECQKKGFAIGASSTEAAHSTVTSYVVSRGTEGVKQEDIWTKRQGRSGTQEQLRRVHLISEFEKLYEVRKQLGSGGYSIVFEVVDRKTMERKAAKFVLGKEKQREAQCEAYANQAERNNPTPADMKNSALYSNGNKNTFRPPGPVLTEAMVREIAVSLTVQHKNLLDTTEVFVHDVDDLQRRLKPHVPRLTLTPLPPHKGGAKRNFVPRSSSNSSSCKQWAGSDPRVDENGCATTMKQSSWGSPNSNRERKCTSDTNSHTADKILALLREGKVKCILIMNLLSGRDLFFLISRGPLDEETAAAYLFDLFLALQHLHKHRIIHRDVKVENMVLDSDGRVHLVDYGFCERIEPPKESNDRPGLGGRGAKQGKSSADNDAPLTQFCGSHHYVAPEVIRSAFYAQQANGSYDPKSPSGPRCINLPPISNGPSHVPTPSGFAAAYMSPNSDIRGMQSPMSPLELPRSFERQHIGYGLSADVWSSGVVMYVLLHSAFPFHDEHRSRLLKLIMSNSKPPQVSPFLSESAKDLLYKLLTHDTQKRPTVNEVLEHQWFVKQLGPKRIKKMMDST</sequence>
<protein>
    <recommendedName>
        <fullName evidence="7">Protein kinase domain-containing protein</fullName>
    </recommendedName>
</protein>
<evidence type="ECO:0000256" key="4">
    <source>
        <dbReference type="ARBA" id="ARBA00022777"/>
    </source>
</evidence>
<evidence type="ECO:0000259" key="7">
    <source>
        <dbReference type="PROSITE" id="PS50011"/>
    </source>
</evidence>
<reference evidence="8" key="1">
    <citation type="journal article" date="2012" name="Proc. Natl. Acad. Sci. U.S.A.">
        <title>Antigenic diversity is generated by distinct evolutionary mechanisms in African trypanosome species.</title>
        <authorList>
            <person name="Jackson A.P."/>
            <person name="Berry A."/>
            <person name="Aslett M."/>
            <person name="Allison H.C."/>
            <person name="Burton P."/>
            <person name="Vavrova-Anderson J."/>
            <person name="Brown R."/>
            <person name="Browne H."/>
            <person name="Corton N."/>
            <person name="Hauser H."/>
            <person name="Gamble J."/>
            <person name="Gilderthorp R."/>
            <person name="Marcello L."/>
            <person name="McQuillan J."/>
            <person name="Otto T.D."/>
            <person name="Quail M.A."/>
            <person name="Sanders M.J."/>
            <person name="van Tonder A."/>
            <person name="Ginger M.L."/>
            <person name="Field M.C."/>
            <person name="Barry J.D."/>
            <person name="Hertz-Fowler C."/>
            <person name="Berriman M."/>
        </authorList>
    </citation>
    <scope>NUCLEOTIDE SEQUENCE</scope>
    <source>
        <strain evidence="8">Y486</strain>
    </source>
</reference>
<feature type="domain" description="Protein kinase" evidence="7">
    <location>
        <begin position="96"/>
        <end position="579"/>
    </location>
</feature>
<dbReference type="PANTHER" id="PTHR24351">
    <property type="entry name" value="RIBOSOMAL PROTEIN S6 KINASE"/>
    <property type="match status" value="1"/>
</dbReference>
<gene>
    <name evidence="8" type="ORF">TVY486_1100640</name>
</gene>
<evidence type="ECO:0000256" key="3">
    <source>
        <dbReference type="ARBA" id="ARBA00022741"/>
    </source>
</evidence>
<evidence type="ECO:0000256" key="6">
    <source>
        <dbReference type="SAM" id="MobiDB-lite"/>
    </source>
</evidence>
<dbReference type="Gene3D" id="1.10.510.10">
    <property type="entry name" value="Transferase(Phosphotransferase) domain 1"/>
    <property type="match status" value="2"/>
</dbReference>
<accession>G0U9U8</accession>
<keyword evidence="5" id="KW-0067">ATP-binding</keyword>
<dbReference type="InterPro" id="IPR011009">
    <property type="entry name" value="Kinase-like_dom_sf"/>
</dbReference>